<keyword evidence="10" id="KW-1185">Reference proteome</keyword>
<keyword evidence="5 6" id="KW-0472">Membrane</keyword>
<dbReference type="GO" id="GO:0016020">
    <property type="term" value="C:membrane"/>
    <property type="evidence" value="ECO:0007669"/>
    <property type="project" value="UniProtKB-SubCell"/>
</dbReference>
<protein>
    <submittedName>
        <fullName evidence="9">Uncharacterized protein</fullName>
    </submittedName>
</protein>
<dbReference type="InterPro" id="IPR018289">
    <property type="entry name" value="MULE_transposase_dom"/>
</dbReference>
<comment type="similarity">
    <text evidence="2">Belongs to the nucleobase:cation symporter-2 (NCS2) (TC 2.A.40) family.</text>
</comment>
<name>A0AA39VHB9_ACESA</name>
<evidence type="ECO:0000259" key="8">
    <source>
        <dbReference type="Pfam" id="PF13966"/>
    </source>
</evidence>
<keyword evidence="4 6" id="KW-1133">Transmembrane helix</keyword>
<evidence type="ECO:0000256" key="6">
    <source>
        <dbReference type="SAM" id="Phobius"/>
    </source>
</evidence>
<feature type="transmembrane region" description="Helical" evidence="6">
    <location>
        <begin position="310"/>
        <end position="332"/>
    </location>
</feature>
<dbReference type="InterPro" id="IPR026960">
    <property type="entry name" value="RVT-Znf"/>
</dbReference>
<sequence>MVDDNGVQWTDGEHFEGIISKYFIEIFSSSQPSREHVERVVRTVDARITDERYLSPLAAIPLVTLTGLGLYALGFPQLAKCIEIGLPALIVLVLLSQYLPHLLKSKRGIIERFAVLGTIAIVWGYAEILTAAGAYDNKSPNTQLSCRTDRSGLISAAPWIRIPYPFQWGGPSFNAGDAFAMMAASFVAIVESTGTFIAASRYGSATPMPPSVLSRGIGWQGIGILLDGAFGTGSGTTASVSVGINTKWESESCSNSGRIYAFLFGKFGAVLASIPLPIVAALYCVLFGYVVSAGLSFLQFCNLNSFRTKFIIGFSLFMGLSVPQYFSGYLLISGHGPVHSGSTSFNDIVQVIFSSPATVAILVAFLLDCTHSRGYSATRLDSGRHWWVKFRYFDKDTRSEEFYSLPMNLNRSVICIDATHLKARTRGVLLVVVCKDGNGMIYPLTFGFANSECTKSWTWFLKKLRKGIQNLDRVMLVLDRHNGIFNAMEAIFPDAAHGICAYHLAQNLKRFCKQRDDVIWLYYCAAYAYRIEDFDNFMGELKETCPKLAIPTDLVKDSKQKTLGSLQKSLPISSGPGSALIHGLRVAGPPAEPTGENQRQLIVVGEECIGPGLIASGSKVNTPDSSGISARPLIQHESSDVVAMVCSSPSQLHNSPKRAPTRNWKRLAREKKSDIIQHNSSSLFRKLKSVYASGSGQQINFQKSKVTFSSNVLASTKEEIFSLLGIADSRIQDQYLGLPSMVGRNKRIMFNEIKERVWKKLRGWKDSYFSFGGKEVLIRAVAQTIPNYAMSIFQLPMGLCKELSAMFSKFWWGSREGKRKISWVKWVAAKKGSSHVWRSILWGRSLLQQGLRWVVGNGQNIRVFRDRWLPRPSTFSTITSSPGSDLRVADLLDHNCRWWDIDKLDRLLLPCDKEIVQTIPVSWLGGEDFLAWHYEKNGEYSVRSGYNLALEQKISASVSNPGMANRWWNILWKLQLPPKVKIFVWRACWNAFPSLQNLWKRKVVVSPMCNSCPSSVETSGHAIFWCKAAKECWRRSDFVRLFSEAKSLSALEVFMKASSHLSIEDMSRFCIIAWAIWDNRNLVLNQGKGKPYELVISGAFSLLAEFQNSTRDLSIQSSSVASIPSAVWLAPPPGKIKINTAAAIRKNGSRRADCS</sequence>
<reference evidence="9" key="1">
    <citation type="journal article" date="2022" name="Plant J.">
        <title>Strategies of tolerance reflected in two North American maple genomes.</title>
        <authorList>
            <person name="McEvoy S.L."/>
            <person name="Sezen U.U."/>
            <person name="Trouern-Trend A."/>
            <person name="McMahon S.M."/>
            <person name="Schaberg P.G."/>
            <person name="Yang J."/>
            <person name="Wegrzyn J.L."/>
            <person name="Swenson N.G."/>
        </authorList>
    </citation>
    <scope>NUCLEOTIDE SEQUENCE</scope>
    <source>
        <strain evidence="9">NS2018</strain>
    </source>
</reference>
<dbReference type="EMBL" id="JAUESC010000384">
    <property type="protein sequence ID" value="KAK0580330.1"/>
    <property type="molecule type" value="Genomic_DNA"/>
</dbReference>
<keyword evidence="3 6" id="KW-0812">Transmembrane</keyword>
<feature type="transmembrane region" description="Helical" evidence="6">
    <location>
        <begin position="280"/>
        <end position="298"/>
    </location>
</feature>
<evidence type="ECO:0000256" key="2">
    <source>
        <dbReference type="ARBA" id="ARBA00008821"/>
    </source>
</evidence>
<feature type="transmembrane region" description="Helical" evidence="6">
    <location>
        <begin position="113"/>
        <end position="135"/>
    </location>
</feature>
<dbReference type="GO" id="GO:0022857">
    <property type="term" value="F:transmembrane transporter activity"/>
    <property type="evidence" value="ECO:0007669"/>
    <property type="project" value="InterPro"/>
</dbReference>
<reference evidence="9" key="2">
    <citation type="submission" date="2023-06" db="EMBL/GenBank/DDBJ databases">
        <authorList>
            <person name="Swenson N.G."/>
            <person name="Wegrzyn J.L."/>
            <person name="Mcevoy S.L."/>
        </authorList>
    </citation>
    <scope>NUCLEOTIDE SEQUENCE</scope>
    <source>
        <strain evidence="9">NS2018</strain>
        <tissue evidence="9">Leaf</tissue>
    </source>
</reference>
<comment type="subcellular location">
    <subcellularLocation>
        <location evidence="1">Membrane</location>
        <topology evidence="1">Multi-pass membrane protein</topology>
    </subcellularLocation>
</comment>
<evidence type="ECO:0000256" key="4">
    <source>
        <dbReference type="ARBA" id="ARBA00022989"/>
    </source>
</evidence>
<dbReference type="Pfam" id="PF10551">
    <property type="entry name" value="MULE"/>
    <property type="match status" value="1"/>
</dbReference>
<dbReference type="Proteomes" id="UP001168877">
    <property type="component" value="Unassembled WGS sequence"/>
</dbReference>
<comment type="caution">
    <text evidence="9">The sequence shown here is derived from an EMBL/GenBank/DDBJ whole genome shotgun (WGS) entry which is preliminary data.</text>
</comment>
<evidence type="ECO:0000313" key="9">
    <source>
        <dbReference type="EMBL" id="KAK0580330.1"/>
    </source>
</evidence>
<organism evidence="9 10">
    <name type="scientific">Acer saccharum</name>
    <name type="common">Sugar maple</name>
    <dbReference type="NCBI Taxonomy" id="4024"/>
    <lineage>
        <taxon>Eukaryota</taxon>
        <taxon>Viridiplantae</taxon>
        <taxon>Streptophyta</taxon>
        <taxon>Embryophyta</taxon>
        <taxon>Tracheophyta</taxon>
        <taxon>Spermatophyta</taxon>
        <taxon>Magnoliopsida</taxon>
        <taxon>eudicotyledons</taxon>
        <taxon>Gunneridae</taxon>
        <taxon>Pentapetalae</taxon>
        <taxon>rosids</taxon>
        <taxon>malvids</taxon>
        <taxon>Sapindales</taxon>
        <taxon>Sapindaceae</taxon>
        <taxon>Hippocastanoideae</taxon>
        <taxon>Acereae</taxon>
        <taxon>Acer</taxon>
    </lineage>
</organism>
<dbReference type="AlphaFoldDB" id="A0AA39VHB9"/>
<feature type="domain" description="Reverse transcriptase zinc-binding" evidence="8">
    <location>
        <begin position="940"/>
        <end position="1033"/>
    </location>
</feature>
<evidence type="ECO:0000313" key="10">
    <source>
        <dbReference type="Proteomes" id="UP001168877"/>
    </source>
</evidence>
<feature type="transmembrane region" description="Helical" evidence="6">
    <location>
        <begin position="348"/>
        <end position="367"/>
    </location>
</feature>
<dbReference type="Pfam" id="PF13966">
    <property type="entry name" value="zf-RVT"/>
    <property type="match status" value="1"/>
</dbReference>
<dbReference type="InterPro" id="IPR006043">
    <property type="entry name" value="NCS2"/>
</dbReference>
<accession>A0AA39VHB9</accession>
<gene>
    <name evidence="9" type="ORF">LWI29_000723</name>
</gene>
<feature type="transmembrane region" description="Helical" evidence="6">
    <location>
        <begin position="178"/>
        <end position="199"/>
    </location>
</feature>
<evidence type="ECO:0000259" key="7">
    <source>
        <dbReference type="Pfam" id="PF10551"/>
    </source>
</evidence>
<dbReference type="Pfam" id="PF00860">
    <property type="entry name" value="Xan_ur_permease"/>
    <property type="match status" value="1"/>
</dbReference>
<feature type="transmembrane region" description="Helical" evidence="6">
    <location>
        <begin position="57"/>
        <end position="78"/>
    </location>
</feature>
<evidence type="ECO:0000256" key="5">
    <source>
        <dbReference type="ARBA" id="ARBA00023136"/>
    </source>
</evidence>
<evidence type="ECO:0000256" key="3">
    <source>
        <dbReference type="ARBA" id="ARBA00022692"/>
    </source>
</evidence>
<proteinExistence type="inferred from homology"/>
<dbReference type="PANTHER" id="PTHR11119">
    <property type="entry name" value="XANTHINE-URACIL / VITAMIN C PERMEASE FAMILY MEMBER"/>
    <property type="match status" value="1"/>
</dbReference>
<evidence type="ECO:0000256" key="1">
    <source>
        <dbReference type="ARBA" id="ARBA00004141"/>
    </source>
</evidence>
<feature type="domain" description="MULE transposase" evidence="7">
    <location>
        <begin position="413"/>
        <end position="507"/>
    </location>
</feature>
<feature type="transmembrane region" description="Helical" evidence="6">
    <location>
        <begin position="84"/>
        <end position="101"/>
    </location>
</feature>